<keyword evidence="3" id="KW-0812">Transmembrane</keyword>
<dbReference type="InterPro" id="IPR011990">
    <property type="entry name" value="TPR-like_helical_dom_sf"/>
</dbReference>
<feature type="region of interest" description="Disordered" evidence="2">
    <location>
        <begin position="120"/>
        <end position="145"/>
    </location>
</feature>
<comment type="caution">
    <text evidence="4">The sequence shown here is derived from an EMBL/GenBank/DDBJ whole genome shotgun (WGS) entry which is preliminary data.</text>
</comment>
<dbReference type="RefSeq" id="WP_246500940.1">
    <property type="nucleotide sequence ID" value="NZ_JAGINP010000022.1"/>
</dbReference>
<evidence type="ECO:0000313" key="5">
    <source>
        <dbReference type="Proteomes" id="UP000781958"/>
    </source>
</evidence>
<protein>
    <submittedName>
        <fullName evidence="4">TolB-like protein</fullName>
    </submittedName>
</protein>
<reference evidence="4 5" key="1">
    <citation type="submission" date="2021-03" db="EMBL/GenBank/DDBJ databases">
        <title>Genomic Encyclopedia of Type Strains, Phase III (KMG-III): the genomes of soil and plant-associated and newly described type strains.</title>
        <authorList>
            <person name="Whitman W."/>
        </authorList>
    </citation>
    <scope>NUCLEOTIDE SEQUENCE [LARGE SCALE GENOMIC DNA]</scope>
    <source>
        <strain evidence="4 5">IMMIB AFH-6</strain>
    </source>
</reference>
<feature type="transmembrane region" description="Helical" evidence="3">
    <location>
        <begin position="157"/>
        <end position="178"/>
    </location>
</feature>
<accession>A0ABS4SSZ5</accession>
<keyword evidence="3" id="KW-0472">Membrane</keyword>
<sequence length="611" mass="64810">MIEGAPPAQDWTPDETAIRAQLARILASDRFDASERNRRFLRYVVEECLAGRTQQIKAYSIAVSVFNREPSFDPQSDPIVRLEAGRLRRSLEHYYLTAGRNDAIRIIVPKGGYVPRFEPTGLTPEEEPVPQPAPPPACPAPSATAPMARRWPAKHPVFATGLAILAVLGAGGALYGVAMPSGAGSENPVALAVPKHPTPDRALAAVGTPHGTGVTIAPFRTIGSHTEAAALASVLTDEIVRTLTAQTELPIRLEPTRADGTAAAGGQDLRLAGSLQEGDGHTRVIVHLTDEATGDVLWSERFEQPQAHGASALVQTLAAGITAPLTNPQGPLIQAVSARLRAKPATALLPRECAFLATERRNHGPEERRALDGCLEKGASDRGLSTNEAARLWSAVSYLHADEHRFEAEAGGNGKGSPAGNRTLERALAAATRATELAPNGLRPLTALYTAYCLRRQYDLCFAAGDKALKLAPDDPKVLGDLGLWHVEAGDPLRGMALMDHAMERDPSQAGRLLPAYGVARQRVGGPQDGSTDSASTVRGDVTSAAPAQVALAVAFVQSGRMDEAREAATKALAADPDFAERSAREQRNRPLPPDLDATIRSSFAVLGLAR</sequence>
<proteinExistence type="predicted"/>
<feature type="compositionally biased region" description="Pro residues" evidence="2">
    <location>
        <begin position="129"/>
        <end position="139"/>
    </location>
</feature>
<dbReference type="PROSITE" id="PS50005">
    <property type="entry name" value="TPR"/>
    <property type="match status" value="1"/>
</dbReference>
<feature type="region of interest" description="Disordered" evidence="2">
    <location>
        <begin position="569"/>
        <end position="597"/>
    </location>
</feature>
<dbReference type="EMBL" id="JAGINP010000022">
    <property type="protein sequence ID" value="MBP2295557.1"/>
    <property type="molecule type" value="Genomic_DNA"/>
</dbReference>
<keyword evidence="1" id="KW-0802">TPR repeat</keyword>
<dbReference type="Gene3D" id="1.25.40.10">
    <property type="entry name" value="Tetratricopeptide repeat domain"/>
    <property type="match status" value="1"/>
</dbReference>
<dbReference type="SUPFAM" id="SSF48452">
    <property type="entry name" value="TPR-like"/>
    <property type="match status" value="1"/>
</dbReference>
<evidence type="ECO:0000256" key="3">
    <source>
        <dbReference type="SAM" id="Phobius"/>
    </source>
</evidence>
<dbReference type="Proteomes" id="UP000781958">
    <property type="component" value="Unassembled WGS sequence"/>
</dbReference>
<evidence type="ECO:0000256" key="1">
    <source>
        <dbReference type="PROSITE-ProRule" id="PRU00339"/>
    </source>
</evidence>
<feature type="repeat" description="TPR" evidence="1">
    <location>
        <begin position="546"/>
        <end position="579"/>
    </location>
</feature>
<name>A0ABS4SSZ5_9PROT</name>
<organism evidence="4 5">
    <name type="scientific">Azospirillum rugosum</name>
    <dbReference type="NCBI Taxonomy" id="416170"/>
    <lineage>
        <taxon>Bacteria</taxon>
        <taxon>Pseudomonadati</taxon>
        <taxon>Pseudomonadota</taxon>
        <taxon>Alphaproteobacteria</taxon>
        <taxon>Rhodospirillales</taxon>
        <taxon>Azospirillaceae</taxon>
        <taxon>Azospirillum</taxon>
    </lineage>
</organism>
<keyword evidence="3" id="KW-1133">Transmembrane helix</keyword>
<dbReference type="InterPro" id="IPR019734">
    <property type="entry name" value="TPR_rpt"/>
</dbReference>
<evidence type="ECO:0000256" key="2">
    <source>
        <dbReference type="SAM" id="MobiDB-lite"/>
    </source>
</evidence>
<dbReference type="SMART" id="SM00028">
    <property type="entry name" value="TPR"/>
    <property type="match status" value="2"/>
</dbReference>
<keyword evidence="5" id="KW-1185">Reference proteome</keyword>
<feature type="compositionally biased region" description="Basic and acidic residues" evidence="2">
    <location>
        <begin position="579"/>
        <end position="589"/>
    </location>
</feature>
<gene>
    <name evidence="4" type="ORF">J2851_005367</name>
</gene>
<evidence type="ECO:0000313" key="4">
    <source>
        <dbReference type="EMBL" id="MBP2295557.1"/>
    </source>
</evidence>